<dbReference type="PANTHER" id="PTHR10566:SF128">
    <property type="entry name" value="UBIB DOMAIN CONTAINING KINASE"/>
    <property type="match status" value="1"/>
</dbReference>
<name>A0A813JXI0_POLGL</name>
<proteinExistence type="inferred from homology"/>
<evidence type="ECO:0000256" key="1">
    <source>
        <dbReference type="ARBA" id="ARBA00009670"/>
    </source>
</evidence>
<accession>A0A813JXI0</accession>
<comment type="caution">
    <text evidence="2">The sequence shown here is derived from an EMBL/GenBank/DDBJ whole genome shotgun (WGS) entry which is preliminary data.</text>
</comment>
<dbReference type="AlphaFoldDB" id="A0A813JXI0"/>
<dbReference type="Proteomes" id="UP000626109">
    <property type="component" value="Unassembled WGS sequence"/>
</dbReference>
<sequence length="141" mass="15428">AVATHRPVAVAATIAAASVVARGPWGNKTRLRRRLRRRGRLQRQVSRPSLVGTYDGEAIDRQFGKEPVKALKRLVEVVSRINAARAAWQDESCDVALRGQRLRAEVAVLGPVFVKGAQTLATRSDIVSRELAKELGLLQAK</sequence>
<reference evidence="2" key="1">
    <citation type="submission" date="2021-02" db="EMBL/GenBank/DDBJ databases">
        <authorList>
            <person name="Dougan E. K."/>
            <person name="Rhodes N."/>
            <person name="Thang M."/>
            <person name="Chan C."/>
        </authorList>
    </citation>
    <scope>NUCLEOTIDE SEQUENCE</scope>
</reference>
<dbReference type="InterPro" id="IPR050154">
    <property type="entry name" value="UbiB_kinase"/>
</dbReference>
<evidence type="ECO:0000313" key="3">
    <source>
        <dbReference type="Proteomes" id="UP000626109"/>
    </source>
</evidence>
<protein>
    <submittedName>
        <fullName evidence="2">Uncharacterized protein</fullName>
    </submittedName>
</protein>
<comment type="similarity">
    <text evidence="1">Belongs to the protein kinase superfamily. ADCK protein kinase family.</text>
</comment>
<dbReference type="EMBL" id="CAJNNW010026673">
    <property type="protein sequence ID" value="CAE8686974.1"/>
    <property type="molecule type" value="Genomic_DNA"/>
</dbReference>
<organism evidence="2 3">
    <name type="scientific">Polarella glacialis</name>
    <name type="common">Dinoflagellate</name>
    <dbReference type="NCBI Taxonomy" id="89957"/>
    <lineage>
        <taxon>Eukaryota</taxon>
        <taxon>Sar</taxon>
        <taxon>Alveolata</taxon>
        <taxon>Dinophyceae</taxon>
        <taxon>Suessiales</taxon>
        <taxon>Suessiaceae</taxon>
        <taxon>Polarella</taxon>
    </lineage>
</organism>
<feature type="non-terminal residue" evidence="2">
    <location>
        <position position="141"/>
    </location>
</feature>
<evidence type="ECO:0000313" key="2">
    <source>
        <dbReference type="EMBL" id="CAE8686974.1"/>
    </source>
</evidence>
<gene>
    <name evidence="2" type="ORF">PGLA2088_LOCUS25232</name>
</gene>
<dbReference type="PANTHER" id="PTHR10566">
    <property type="entry name" value="CHAPERONE-ACTIVITY OF BC1 COMPLEX CABC1 -RELATED"/>
    <property type="match status" value="1"/>
</dbReference>